<evidence type="ECO:0000256" key="1">
    <source>
        <dbReference type="ARBA" id="ARBA00001917"/>
    </source>
</evidence>
<keyword evidence="7" id="KW-0521">NADP</keyword>
<evidence type="ECO:0000256" key="7">
    <source>
        <dbReference type="ARBA" id="ARBA00022857"/>
    </source>
</evidence>
<evidence type="ECO:0000256" key="2">
    <source>
        <dbReference type="ARBA" id="ARBA00005451"/>
    </source>
</evidence>
<dbReference type="AlphaFoldDB" id="A0A383VKB7"/>
<evidence type="ECO:0000256" key="9">
    <source>
        <dbReference type="ARBA" id="ARBA00048266"/>
    </source>
</evidence>
<dbReference type="Pfam" id="PF01207">
    <property type="entry name" value="Dus"/>
    <property type="match status" value="1"/>
</dbReference>
<dbReference type="PROSITE" id="PS01136">
    <property type="entry name" value="UPF0034"/>
    <property type="match status" value="1"/>
</dbReference>
<dbReference type="EMBL" id="FNXT01000677">
    <property type="protein sequence ID" value="SZX65975.1"/>
    <property type="molecule type" value="Genomic_DNA"/>
</dbReference>
<dbReference type="Gene3D" id="3.20.20.70">
    <property type="entry name" value="Aldolase class I"/>
    <property type="match status" value="1"/>
</dbReference>
<evidence type="ECO:0000256" key="10">
    <source>
        <dbReference type="ARBA" id="ARBA00048342"/>
    </source>
</evidence>
<dbReference type="GO" id="GO:0050660">
    <property type="term" value="F:flavin adenine dinucleotide binding"/>
    <property type="evidence" value="ECO:0007669"/>
    <property type="project" value="InterPro"/>
</dbReference>
<evidence type="ECO:0000256" key="11">
    <source>
        <dbReference type="ARBA" id="ARBA00049447"/>
    </source>
</evidence>
<dbReference type="EC" id="1.3.1.89" evidence="3"/>
<sequence length="418" mass="43894">MENLADKPARIALKQAIGGFDEACTEFIRVPGRSDKPSATTRGICAAYDAFELGDVPLAAQLMGSNVQLLAAAAERLVHVKGAPRIDLNCGCPANVVTGGGAGSSLVAAVGASAAVSVKMRSGFTDTSLFRENLLAVQEAGAHFVTVHPRTKSQSYNGRADWALIAEAKQLLSIPVIGNGDVVSVGSAFAMLQQTGCDGLMVGRGALQDPLLFHRLKQHFKAAAAADKTASLQQQRPGVSQPLPLQLLQQQQLTFIAPRESERALGLSISSSSSSSSSSNSSSSSSSSEAHVVEDFLRRYAAYGFDGKADAADSVSRSGRIGRLKKVMKYVFSTQGELRAACSELLRLQPGEVSPELLLERIIQQVHQHWQDGGVAEEVLVNHNTLSTVLTGRSKAEQTWQVVGASQAAGAGATAEAG</sequence>
<dbReference type="STRING" id="3088.A0A383VKB7"/>
<keyword evidence="5" id="KW-0288">FMN</keyword>
<evidence type="ECO:0000256" key="5">
    <source>
        <dbReference type="ARBA" id="ARBA00022643"/>
    </source>
</evidence>
<comment type="catalytic activity">
    <reaction evidence="11">
        <text>a 5,6-dihydrouridine in mRNA + NADP(+) = a uridine in mRNA + NADPH + H(+)</text>
        <dbReference type="Rhea" id="RHEA:69855"/>
        <dbReference type="Rhea" id="RHEA-COMP:14658"/>
        <dbReference type="Rhea" id="RHEA-COMP:17789"/>
        <dbReference type="ChEBI" id="CHEBI:15378"/>
        <dbReference type="ChEBI" id="CHEBI:57783"/>
        <dbReference type="ChEBI" id="CHEBI:58349"/>
        <dbReference type="ChEBI" id="CHEBI:65315"/>
        <dbReference type="ChEBI" id="CHEBI:74443"/>
    </reaction>
    <physiologicalReaction direction="right-to-left" evidence="11">
        <dbReference type="Rhea" id="RHEA:69857"/>
    </physiologicalReaction>
</comment>
<evidence type="ECO:0000259" key="14">
    <source>
        <dbReference type="Pfam" id="PF01207"/>
    </source>
</evidence>
<proteinExistence type="inferred from homology"/>
<feature type="domain" description="DUS-like FMN-binding" evidence="14">
    <location>
        <begin position="55"/>
        <end position="227"/>
    </location>
</feature>
<dbReference type="InterPro" id="IPR018517">
    <property type="entry name" value="tRNA_hU_synthase_CS"/>
</dbReference>
<dbReference type="PANTHER" id="PTHR45846:SF1">
    <property type="entry name" value="TRNA-DIHYDROURIDINE(47) SYNTHASE [NAD(P)(+)]-LIKE"/>
    <property type="match status" value="1"/>
</dbReference>
<reference evidence="15 16" key="1">
    <citation type="submission" date="2016-10" db="EMBL/GenBank/DDBJ databases">
        <authorList>
            <person name="Cai Z."/>
        </authorList>
    </citation>
    <scope>NUCLEOTIDE SEQUENCE [LARGE SCALE GENOMIC DNA]</scope>
</reference>
<keyword evidence="6" id="KW-0819">tRNA processing</keyword>
<dbReference type="PANTHER" id="PTHR45846">
    <property type="entry name" value="TRNA-DIHYDROURIDINE(47) SYNTHASE [NAD(P)(+)]-LIKE"/>
    <property type="match status" value="1"/>
</dbReference>
<feature type="region of interest" description="Disordered" evidence="13">
    <location>
        <begin position="267"/>
        <end position="288"/>
    </location>
</feature>
<evidence type="ECO:0000256" key="3">
    <source>
        <dbReference type="ARBA" id="ARBA00012376"/>
    </source>
</evidence>
<evidence type="ECO:0000256" key="12">
    <source>
        <dbReference type="ARBA" id="ARBA00049513"/>
    </source>
</evidence>
<accession>A0A383VKB7</accession>
<keyword evidence="8" id="KW-0560">Oxidoreductase</keyword>
<evidence type="ECO:0000313" key="16">
    <source>
        <dbReference type="Proteomes" id="UP000256970"/>
    </source>
</evidence>
<comment type="catalytic activity">
    <reaction evidence="9">
        <text>5,6-dihydrouridine(47) in tRNA + NAD(+) = uridine(47) in tRNA + NADH + H(+)</text>
        <dbReference type="Rhea" id="RHEA:53364"/>
        <dbReference type="Rhea" id="RHEA-COMP:13539"/>
        <dbReference type="Rhea" id="RHEA-COMP:13540"/>
        <dbReference type="ChEBI" id="CHEBI:15378"/>
        <dbReference type="ChEBI" id="CHEBI:57540"/>
        <dbReference type="ChEBI" id="CHEBI:57945"/>
        <dbReference type="ChEBI" id="CHEBI:65315"/>
        <dbReference type="ChEBI" id="CHEBI:74443"/>
        <dbReference type="EC" id="1.3.1.89"/>
    </reaction>
    <physiologicalReaction direction="right-to-left" evidence="9">
        <dbReference type="Rhea" id="RHEA:53366"/>
    </physiologicalReaction>
</comment>
<evidence type="ECO:0000256" key="13">
    <source>
        <dbReference type="SAM" id="MobiDB-lite"/>
    </source>
</evidence>
<organism evidence="15 16">
    <name type="scientific">Tetradesmus obliquus</name>
    <name type="common">Green alga</name>
    <name type="synonym">Acutodesmus obliquus</name>
    <dbReference type="NCBI Taxonomy" id="3088"/>
    <lineage>
        <taxon>Eukaryota</taxon>
        <taxon>Viridiplantae</taxon>
        <taxon>Chlorophyta</taxon>
        <taxon>core chlorophytes</taxon>
        <taxon>Chlorophyceae</taxon>
        <taxon>CS clade</taxon>
        <taxon>Sphaeropleales</taxon>
        <taxon>Scenedesmaceae</taxon>
        <taxon>Tetradesmus</taxon>
    </lineage>
</organism>
<evidence type="ECO:0000256" key="8">
    <source>
        <dbReference type="ARBA" id="ARBA00023002"/>
    </source>
</evidence>
<dbReference type="GO" id="GO:0003723">
    <property type="term" value="F:RNA binding"/>
    <property type="evidence" value="ECO:0007669"/>
    <property type="project" value="TreeGrafter"/>
</dbReference>
<dbReference type="Proteomes" id="UP000256970">
    <property type="component" value="Unassembled WGS sequence"/>
</dbReference>
<dbReference type="CDD" id="cd02801">
    <property type="entry name" value="DUS_like_FMN"/>
    <property type="match status" value="1"/>
</dbReference>
<dbReference type="InterPro" id="IPR013785">
    <property type="entry name" value="Aldolase_TIM"/>
</dbReference>
<comment type="similarity">
    <text evidence="2">Belongs to the Dus family. Dus3 subfamily.</text>
</comment>
<keyword evidence="4" id="KW-0285">Flavoprotein</keyword>
<dbReference type="InterPro" id="IPR035587">
    <property type="entry name" value="DUS-like_FMN-bd"/>
</dbReference>
<gene>
    <name evidence="15" type="ORF">BQ4739_LOCUS6430</name>
</gene>
<name>A0A383VKB7_TETOB</name>
<evidence type="ECO:0000256" key="4">
    <source>
        <dbReference type="ARBA" id="ARBA00022630"/>
    </source>
</evidence>
<dbReference type="GO" id="GO:0102265">
    <property type="term" value="F:tRNA-dihydrouridine47 synthase activity"/>
    <property type="evidence" value="ECO:0007669"/>
    <property type="project" value="UniProtKB-EC"/>
</dbReference>
<evidence type="ECO:0000256" key="6">
    <source>
        <dbReference type="ARBA" id="ARBA00022694"/>
    </source>
</evidence>
<comment type="catalytic activity">
    <reaction evidence="12">
        <text>5,6-dihydrouridine(47) in tRNA + NADP(+) = uridine(47) in tRNA + NADPH + H(+)</text>
        <dbReference type="Rhea" id="RHEA:53360"/>
        <dbReference type="Rhea" id="RHEA-COMP:13539"/>
        <dbReference type="Rhea" id="RHEA-COMP:13540"/>
        <dbReference type="ChEBI" id="CHEBI:15378"/>
        <dbReference type="ChEBI" id="CHEBI:57783"/>
        <dbReference type="ChEBI" id="CHEBI:58349"/>
        <dbReference type="ChEBI" id="CHEBI:65315"/>
        <dbReference type="ChEBI" id="CHEBI:74443"/>
        <dbReference type="EC" id="1.3.1.89"/>
    </reaction>
    <physiologicalReaction direction="right-to-left" evidence="12">
        <dbReference type="Rhea" id="RHEA:53362"/>
    </physiologicalReaction>
</comment>
<comment type="catalytic activity">
    <reaction evidence="10">
        <text>a 5,6-dihydrouridine in mRNA + NAD(+) = a uridine in mRNA + NADH + H(+)</text>
        <dbReference type="Rhea" id="RHEA:69851"/>
        <dbReference type="Rhea" id="RHEA-COMP:14658"/>
        <dbReference type="Rhea" id="RHEA-COMP:17789"/>
        <dbReference type="ChEBI" id="CHEBI:15378"/>
        <dbReference type="ChEBI" id="CHEBI:57540"/>
        <dbReference type="ChEBI" id="CHEBI:57945"/>
        <dbReference type="ChEBI" id="CHEBI:65315"/>
        <dbReference type="ChEBI" id="CHEBI:74443"/>
    </reaction>
    <physiologicalReaction direction="right-to-left" evidence="10">
        <dbReference type="Rhea" id="RHEA:69853"/>
    </physiologicalReaction>
</comment>
<protein>
    <recommendedName>
        <fullName evidence="3">tRNA-dihydrouridine(47) synthase [NAD(P)(+)]</fullName>
        <ecNumber evidence="3">1.3.1.89</ecNumber>
    </recommendedName>
</protein>
<evidence type="ECO:0000313" key="15">
    <source>
        <dbReference type="EMBL" id="SZX65975.1"/>
    </source>
</evidence>
<dbReference type="SUPFAM" id="SSF51395">
    <property type="entry name" value="FMN-linked oxidoreductases"/>
    <property type="match status" value="1"/>
</dbReference>
<feature type="compositionally biased region" description="Low complexity" evidence="13">
    <location>
        <begin position="268"/>
        <end position="288"/>
    </location>
</feature>
<comment type="cofactor">
    <cofactor evidence="1">
        <name>FMN</name>
        <dbReference type="ChEBI" id="CHEBI:58210"/>
    </cofactor>
</comment>
<keyword evidence="16" id="KW-1185">Reference proteome</keyword>